<accession>A0AAP6JES4</accession>
<evidence type="ECO:0000313" key="3">
    <source>
        <dbReference type="Proteomes" id="UP001302316"/>
    </source>
</evidence>
<dbReference type="AlphaFoldDB" id="A0AAP6JES4"/>
<evidence type="ECO:0000313" key="2">
    <source>
        <dbReference type="EMBL" id="MEA5445668.1"/>
    </source>
</evidence>
<protein>
    <submittedName>
        <fullName evidence="2">MerC domain-containing protein</fullName>
    </submittedName>
</protein>
<dbReference type="Proteomes" id="UP001302316">
    <property type="component" value="Unassembled WGS sequence"/>
</dbReference>
<feature type="transmembrane region" description="Helical" evidence="1">
    <location>
        <begin position="47"/>
        <end position="65"/>
    </location>
</feature>
<sequence>MPGQAADKQFDYVAIGMSGLCVLHCTALPVLAAALPWIANLAIVDDWFHIAMLFVVVPVSLYALGRAWRCSGHGAPLAIGVVGLVLMVVATFEFMAWHSTGLEQTLTLMGAGILTVAHLINLRNLFRAKRVVSLEMPGSRC</sequence>
<dbReference type="InterPro" id="IPR004891">
    <property type="entry name" value="Mercury-R_MerC"/>
</dbReference>
<feature type="transmembrane region" description="Helical" evidence="1">
    <location>
        <begin position="77"/>
        <end position="99"/>
    </location>
</feature>
<feature type="transmembrane region" description="Helical" evidence="1">
    <location>
        <begin position="105"/>
        <end position="126"/>
    </location>
</feature>
<feature type="transmembrane region" description="Helical" evidence="1">
    <location>
        <begin position="12"/>
        <end position="35"/>
    </location>
</feature>
<comment type="caution">
    <text evidence="2">The sequence shown here is derived from an EMBL/GenBank/DDBJ whole genome shotgun (WGS) entry which is preliminary data.</text>
</comment>
<reference evidence="2 3" key="1">
    <citation type="submission" date="2023-12" db="EMBL/GenBank/DDBJ databases">
        <title>Whole-genome sequencing of halo(alkali)philic microorganisms from hypersaline lakes.</title>
        <authorList>
            <person name="Sorokin D.Y."/>
            <person name="Merkel A.Y."/>
            <person name="Messina E."/>
            <person name="Yakimov M."/>
        </authorList>
    </citation>
    <scope>NUCLEOTIDE SEQUENCE [LARGE SCALE GENOMIC DNA]</scope>
    <source>
        <strain evidence="2 3">AB-CW1</strain>
    </source>
</reference>
<dbReference type="GO" id="GO:0016020">
    <property type="term" value="C:membrane"/>
    <property type="evidence" value="ECO:0007669"/>
    <property type="project" value="InterPro"/>
</dbReference>
<dbReference type="Pfam" id="PF03203">
    <property type="entry name" value="MerC"/>
    <property type="match status" value="1"/>
</dbReference>
<keyword evidence="1" id="KW-0472">Membrane</keyword>
<organism evidence="2 3">
    <name type="scientific">Natronospira elongata</name>
    <dbReference type="NCBI Taxonomy" id="3110268"/>
    <lineage>
        <taxon>Bacteria</taxon>
        <taxon>Pseudomonadati</taxon>
        <taxon>Pseudomonadota</taxon>
        <taxon>Gammaproteobacteria</taxon>
        <taxon>Natronospirales</taxon>
        <taxon>Natronospiraceae</taxon>
        <taxon>Natronospira</taxon>
    </lineage>
</organism>
<dbReference type="GO" id="GO:0015097">
    <property type="term" value="F:mercury ion transmembrane transporter activity"/>
    <property type="evidence" value="ECO:0007669"/>
    <property type="project" value="InterPro"/>
</dbReference>
<keyword evidence="1" id="KW-1133">Transmembrane helix</keyword>
<keyword evidence="1" id="KW-0812">Transmembrane</keyword>
<name>A0AAP6JES4_9GAMM</name>
<keyword evidence="3" id="KW-1185">Reference proteome</keyword>
<dbReference type="RefSeq" id="WP_346051343.1">
    <property type="nucleotide sequence ID" value="NZ_JAYGII010000013.1"/>
</dbReference>
<gene>
    <name evidence="2" type="ORF">VCB98_07545</name>
</gene>
<dbReference type="EMBL" id="JAYGII010000013">
    <property type="protein sequence ID" value="MEA5445668.1"/>
    <property type="molecule type" value="Genomic_DNA"/>
</dbReference>
<proteinExistence type="predicted"/>
<evidence type="ECO:0000256" key="1">
    <source>
        <dbReference type="SAM" id="Phobius"/>
    </source>
</evidence>